<feature type="transmembrane region" description="Helical" evidence="7">
    <location>
        <begin position="383"/>
        <end position="404"/>
    </location>
</feature>
<keyword evidence="4" id="KW-0547">Nucleotide-binding</keyword>
<feature type="transmembrane region" description="Helical" evidence="7">
    <location>
        <begin position="519"/>
        <end position="538"/>
    </location>
</feature>
<dbReference type="AlphaFoldDB" id="A0A5C6CQL8"/>
<dbReference type="FunFam" id="1.10.510.10:FF:000021">
    <property type="entry name" value="Serine/threonine protein kinase"/>
    <property type="match status" value="1"/>
</dbReference>
<dbReference type="InterPro" id="IPR036259">
    <property type="entry name" value="MFS_trans_sf"/>
</dbReference>
<dbReference type="Pfam" id="PF00069">
    <property type="entry name" value="Pkinase"/>
    <property type="match status" value="1"/>
</dbReference>
<dbReference type="GO" id="GO:0005524">
    <property type="term" value="F:ATP binding"/>
    <property type="evidence" value="ECO:0007669"/>
    <property type="project" value="UniProtKB-KW"/>
</dbReference>
<keyword evidence="2" id="KW-0723">Serine/threonine-protein kinase</keyword>
<dbReference type="InterPro" id="IPR000719">
    <property type="entry name" value="Prot_kinase_dom"/>
</dbReference>
<reference evidence="9 10" key="1">
    <citation type="submission" date="2019-02" db="EMBL/GenBank/DDBJ databases">
        <title>Deep-cultivation of Planctomycetes and their phenomic and genomic characterization uncovers novel biology.</title>
        <authorList>
            <person name="Wiegand S."/>
            <person name="Jogler M."/>
            <person name="Boedeker C."/>
            <person name="Pinto D."/>
            <person name="Vollmers J."/>
            <person name="Rivas-Marin E."/>
            <person name="Kohn T."/>
            <person name="Peeters S.H."/>
            <person name="Heuer A."/>
            <person name="Rast P."/>
            <person name="Oberbeckmann S."/>
            <person name="Bunk B."/>
            <person name="Jeske O."/>
            <person name="Meyerdierks A."/>
            <person name="Storesund J.E."/>
            <person name="Kallscheuer N."/>
            <person name="Luecker S."/>
            <person name="Lage O.M."/>
            <person name="Pohl T."/>
            <person name="Merkel B.J."/>
            <person name="Hornburger P."/>
            <person name="Mueller R.-W."/>
            <person name="Bruemmer F."/>
            <person name="Labrenz M."/>
            <person name="Spormann A.M."/>
            <person name="Op Den Camp H."/>
            <person name="Overmann J."/>
            <person name="Amann R."/>
            <person name="Jetten M.S.M."/>
            <person name="Mascher T."/>
            <person name="Medema M.H."/>
            <person name="Devos D.P."/>
            <person name="Kaster A.-K."/>
            <person name="Ovreas L."/>
            <person name="Rohde M."/>
            <person name="Galperin M.Y."/>
            <person name="Jogler C."/>
        </authorList>
    </citation>
    <scope>NUCLEOTIDE SEQUENCE [LARGE SCALE GENOMIC DNA]</scope>
    <source>
        <strain evidence="9 10">Pla52o</strain>
    </source>
</reference>
<keyword evidence="6" id="KW-0067">ATP-binding</keyword>
<evidence type="ECO:0000256" key="4">
    <source>
        <dbReference type="ARBA" id="ARBA00022741"/>
    </source>
</evidence>
<dbReference type="PROSITE" id="PS00108">
    <property type="entry name" value="PROTEIN_KINASE_ST"/>
    <property type="match status" value="1"/>
</dbReference>
<dbReference type="Gene3D" id="3.30.200.20">
    <property type="entry name" value="Phosphorylase Kinase, domain 1"/>
    <property type="match status" value="1"/>
</dbReference>
<dbReference type="Proteomes" id="UP000316304">
    <property type="component" value="Unassembled WGS sequence"/>
</dbReference>
<keyword evidence="10" id="KW-1185">Reference proteome</keyword>
<keyword evidence="7" id="KW-1133">Transmembrane helix</keyword>
<accession>A0A5C6CQL8</accession>
<feature type="domain" description="Protein kinase" evidence="8">
    <location>
        <begin position="88"/>
        <end position="354"/>
    </location>
</feature>
<dbReference type="PANTHER" id="PTHR43289">
    <property type="entry name" value="MITOGEN-ACTIVATED PROTEIN KINASE KINASE KINASE 20-RELATED"/>
    <property type="match status" value="1"/>
</dbReference>
<dbReference type="InterPro" id="IPR011009">
    <property type="entry name" value="Kinase-like_dom_sf"/>
</dbReference>
<protein>
    <recommendedName>
        <fullName evidence="1">non-specific serine/threonine protein kinase</fullName>
        <ecNumber evidence="1">2.7.11.1</ecNumber>
    </recommendedName>
</protein>
<dbReference type="EC" id="2.7.11.1" evidence="1"/>
<dbReference type="InterPro" id="IPR008271">
    <property type="entry name" value="Ser/Thr_kinase_AS"/>
</dbReference>
<evidence type="ECO:0000256" key="3">
    <source>
        <dbReference type="ARBA" id="ARBA00022679"/>
    </source>
</evidence>
<sequence>MNVPSRDMPKPPIAPTIAGEDSLLDSVMADYVERQEKGLSPDPNQYLISYPQFADELKSFFRNHHWLAGDPSPAIVPPTLVGTRIGPYQIECEIARGGMGVVYRANQDNLGRPVALKLISSGVLACEEERRRFRIEAEAAAGLHHPGIIAIHDIGSWGGYEYFSMTLVEGPTLQQNVDDRSLDNRCFDDPEAAKIVRDVACAVAYAHRAGIVHRDLKPENILIADDGRPLVADFGLAKWHRDGALVTRTGQVLGTPHYMSPEQAAGVRDVNEAADIYSLGAILYALLTGHPPHQEQSAAEILRAVLHDDPISPRLIRHTIPTDLEAICLKAMHYEADCRYPSAEAFADDLDRYLAGEEVAACSSGILDRVAREIRRDQHQNDFAAWGNTLTGIGMIIFVTHLVIFTMDRLLFPTWIAYWIPRVIMLSLIFASIYWARRGQILPRTVAERPVWSIWLGYLTCLFTMNLLLLFGELDGRVLFPIASALSGFGFIAMGGHVWGGTAILGLTFLVGAVISMGWLPYASLVFGSIWLVNLLVLGRHYRSRQRPEI</sequence>
<feature type="transmembrane region" description="Helical" evidence="7">
    <location>
        <begin position="451"/>
        <end position="471"/>
    </location>
</feature>
<dbReference type="PROSITE" id="PS50011">
    <property type="entry name" value="PROTEIN_KINASE_DOM"/>
    <property type="match status" value="1"/>
</dbReference>
<feature type="transmembrane region" description="Helical" evidence="7">
    <location>
        <begin position="478"/>
        <end position="499"/>
    </location>
</feature>
<keyword evidence="7" id="KW-0472">Membrane</keyword>
<dbReference type="EMBL" id="SJPT01000001">
    <property type="protein sequence ID" value="TWU26830.1"/>
    <property type="molecule type" value="Genomic_DNA"/>
</dbReference>
<dbReference type="CDD" id="cd14014">
    <property type="entry name" value="STKc_PknB_like"/>
    <property type="match status" value="1"/>
</dbReference>
<proteinExistence type="predicted"/>
<organism evidence="9 10">
    <name type="scientific">Novipirellula galeiformis</name>
    <dbReference type="NCBI Taxonomy" id="2528004"/>
    <lineage>
        <taxon>Bacteria</taxon>
        <taxon>Pseudomonadati</taxon>
        <taxon>Planctomycetota</taxon>
        <taxon>Planctomycetia</taxon>
        <taxon>Pirellulales</taxon>
        <taxon>Pirellulaceae</taxon>
        <taxon>Novipirellula</taxon>
    </lineage>
</organism>
<dbReference type="PANTHER" id="PTHR43289:SF6">
    <property type="entry name" value="SERINE_THREONINE-PROTEIN KINASE NEKL-3"/>
    <property type="match status" value="1"/>
</dbReference>
<keyword evidence="7" id="KW-0812">Transmembrane</keyword>
<feature type="transmembrane region" description="Helical" evidence="7">
    <location>
        <begin position="416"/>
        <end position="436"/>
    </location>
</feature>
<evidence type="ECO:0000256" key="1">
    <source>
        <dbReference type="ARBA" id="ARBA00012513"/>
    </source>
</evidence>
<gene>
    <name evidence="9" type="primary">prkC_5</name>
    <name evidence="9" type="ORF">Pla52o_06850</name>
</gene>
<dbReference type="OrthoDB" id="6111975at2"/>
<evidence type="ECO:0000259" key="8">
    <source>
        <dbReference type="PROSITE" id="PS50011"/>
    </source>
</evidence>
<dbReference type="SMART" id="SM00220">
    <property type="entry name" value="S_TKc"/>
    <property type="match status" value="1"/>
</dbReference>
<comment type="caution">
    <text evidence="9">The sequence shown here is derived from an EMBL/GenBank/DDBJ whole genome shotgun (WGS) entry which is preliminary data.</text>
</comment>
<keyword evidence="5 9" id="KW-0418">Kinase</keyword>
<dbReference type="SUPFAM" id="SSF103473">
    <property type="entry name" value="MFS general substrate transporter"/>
    <property type="match status" value="1"/>
</dbReference>
<evidence type="ECO:0000256" key="7">
    <source>
        <dbReference type="SAM" id="Phobius"/>
    </source>
</evidence>
<keyword evidence="3 9" id="KW-0808">Transferase</keyword>
<dbReference type="Gene3D" id="1.10.510.10">
    <property type="entry name" value="Transferase(Phosphotransferase) domain 1"/>
    <property type="match status" value="1"/>
</dbReference>
<evidence type="ECO:0000256" key="5">
    <source>
        <dbReference type="ARBA" id="ARBA00022777"/>
    </source>
</evidence>
<evidence type="ECO:0000313" key="10">
    <source>
        <dbReference type="Proteomes" id="UP000316304"/>
    </source>
</evidence>
<name>A0A5C6CQL8_9BACT</name>
<dbReference type="GO" id="GO:0004674">
    <property type="term" value="F:protein serine/threonine kinase activity"/>
    <property type="evidence" value="ECO:0007669"/>
    <property type="project" value="UniProtKB-KW"/>
</dbReference>
<dbReference type="SUPFAM" id="SSF56112">
    <property type="entry name" value="Protein kinase-like (PK-like)"/>
    <property type="match status" value="1"/>
</dbReference>
<evidence type="ECO:0000256" key="2">
    <source>
        <dbReference type="ARBA" id="ARBA00022527"/>
    </source>
</evidence>
<evidence type="ECO:0000313" key="9">
    <source>
        <dbReference type="EMBL" id="TWU26830.1"/>
    </source>
</evidence>
<evidence type="ECO:0000256" key="6">
    <source>
        <dbReference type="ARBA" id="ARBA00022840"/>
    </source>
</evidence>